<dbReference type="AlphaFoldDB" id="A0AAD7HFN0"/>
<comment type="caution">
    <text evidence="1">The sequence shown here is derived from an EMBL/GenBank/DDBJ whole genome shotgun (WGS) entry which is preliminary data.</text>
</comment>
<keyword evidence="2" id="KW-1185">Reference proteome</keyword>
<evidence type="ECO:0000313" key="1">
    <source>
        <dbReference type="EMBL" id="KAJ7719439.1"/>
    </source>
</evidence>
<gene>
    <name evidence="1" type="ORF">DFH07DRAFT_1067874</name>
</gene>
<dbReference type="InterPro" id="IPR032675">
    <property type="entry name" value="LRR_dom_sf"/>
</dbReference>
<dbReference type="EMBL" id="JARJLG010000292">
    <property type="protein sequence ID" value="KAJ7719439.1"/>
    <property type="molecule type" value="Genomic_DNA"/>
</dbReference>
<evidence type="ECO:0000313" key="2">
    <source>
        <dbReference type="Proteomes" id="UP001215280"/>
    </source>
</evidence>
<dbReference type="Gene3D" id="3.80.10.10">
    <property type="entry name" value="Ribonuclease Inhibitor"/>
    <property type="match status" value="1"/>
</dbReference>
<organism evidence="1 2">
    <name type="scientific">Mycena maculata</name>
    <dbReference type="NCBI Taxonomy" id="230809"/>
    <lineage>
        <taxon>Eukaryota</taxon>
        <taxon>Fungi</taxon>
        <taxon>Dikarya</taxon>
        <taxon>Basidiomycota</taxon>
        <taxon>Agaricomycotina</taxon>
        <taxon>Agaricomycetes</taxon>
        <taxon>Agaricomycetidae</taxon>
        <taxon>Agaricales</taxon>
        <taxon>Marasmiineae</taxon>
        <taxon>Mycenaceae</taxon>
        <taxon>Mycena</taxon>
    </lineage>
</organism>
<evidence type="ECO:0008006" key="3">
    <source>
        <dbReference type="Google" id="ProtNLM"/>
    </source>
</evidence>
<reference evidence="1" key="1">
    <citation type="submission" date="2023-03" db="EMBL/GenBank/DDBJ databases">
        <title>Massive genome expansion in bonnet fungi (Mycena s.s.) driven by repeated elements and novel gene families across ecological guilds.</title>
        <authorList>
            <consortium name="Lawrence Berkeley National Laboratory"/>
            <person name="Harder C.B."/>
            <person name="Miyauchi S."/>
            <person name="Viragh M."/>
            <person name="Kuo A."/>
            <person name="Thoen E."/>
            <person name="Andreopoulos B."/>
            <person name="Lu D."/>
            <person name="Skrede I."/>
            <person name="Drula E."/>
            <person name="Henrissat B."/>
            <person name="Morin E."/>
            <person name="Kohler A."/>
            <person name="Barry K."/>
            <person name="LaButti K."/>
            <person name="Morin E."/>
            <person name="Salamov A."/>
            <person name="Lipzen A."/>
            <person name="Mereny Z."/>
            <person name="Hegedus B."/>
            <person name="Baldrian P."/>
            <person name="Stursova M."/>
            <person name="Weitz H."/>
            <person name="Taylor A."/>
            <person name="Grigoriev I.V."/>
            <person name="Nagy L.G."/>
            <person name="Martin F."/>
            <person name="Kauserud H."/>
        </authorList>
    </citation>
    <scope>NUCLEOTIDE SEQUENCE</scope>
    <source>
        <strain evidence="1">CBHHK188m</strain>
    </source>
</reference>
<dbReference type="Proteomes" id="UP001215280">
    <property type="component" value="Unassembled WGS sequence"/>
</dbReference>
<accession>A0AAD7HFN0</accession>
<name>A0AAD7HFN0_9AGAR</name>
<protein>
    <recommendedName>
        <fullName evidence="3">F-box domain-containing protein</fullName>
    </recommendedName>
</protein>
<dbReference type="SUPFAM" id="SSF52047">
    <property type="entry name" value="RNI-like"/>
    <property type="match status" value="1"/>
</dbReference>
<sequence>MLSSSAEIWCVCFGFCSVFTLRQLSLVCRYFCTLCRPLLSRRQSISAPHAVVSRHNWLKLTMDLHNKAEALNELATSPLAAFVREWHFTSDRSLDLQPRHPLIVNIHVLQDTWLRLNTIFTTTLGAYRRLTVLDLAHLTIDAEIRTVFESLEALKELSLSDCDIVSRTGTPLPLKKIQSVRFHVVAPHNLQRLTVSALLDAQALFVTLVHRPLPHLTHLSIVLTTRISDLFFVVLDSCARLERIEIRSVNLFGRIGDLSELCPDQLPPATLPVLNRFEGVFSLVGRFVHNRPVNDVRLARSPLEMTAEEVLSTLATISQSSVTLRSLSIGPALPPAASPEISMSILRAALPFLGQILVGTMSTITSAFTEMSYGNYVPQLPPIPAIHLRLYLH</sequence>
<proteinExistence type="predicted"/>